<keyword evidence="4" id="KW-0732">Signal</keyword>
<dbReference type="GO" id="GO:0005576">
    <property type="term" value="C:extracellular region"/>
    <property type="evidence" value="ECO:0007669"/>
    <property type="project" value="InterPro"/>
</dbReference>
<reference evidence="5 6" key="1">
    <citation type="journal article" date="2015" name="Genome Announc.">
        <title>Draft Genome Sequence and Gene Annotation of the Entomopathogenic Fungus Verticillium hemipterigenum.</title>
        <authorList>
            <person name="Horn F."/>
            <person name="Habel A."/>
            <person name="Scharf D.H."/>
            <person name="Dworschak J."/>
            <person name="Brakhage A.A."/>
            <person name="Guthke R."/>
            <person name="Hertweck C."/>
            <person name="Linde J."/>
        </authorList>
    </citation>
    <scope>NUCLEOTIDE SEQUENCE [LARGE SCALE GENOMIC DNA]</scope>
</reference>
<evidence type="ECO:0000313" key="6">
    <source>
        <dbReference type="Proteomes" id="UP000039046"/>
    </source>
</evidence>
<dbReference type="Pfam" id="PF06766">
    <property type="entry name" value="Hydrophobin_2"/>
    <property type="match status" value="1"/>
</dbReference>
<dbReference type="InterPro" id="IPR036686">
    <property type="entry name" value="Class_II_Hydrophobin_sf"/>
</dbReference>
<evidence type="ECO:0008006" key="7">
    <source>
        <dbReference type="Google" id="ProtNLM"/>
    </source>
</evidence>
<evidence type="ECO:0000256" key="3">
    <source>
        <dbReference type="ARBA" id="ARBA00023157"/>
    </source>
</evidence>
<feature type="signal peptide" evidence="4">
    <location>
        <begin position="1"/>
        <end position="15"/>
    </location>
</feature>
<proteinExistence type="inferred from homology"/>
<dbReference type="SUPFAM" id="SSF101751">
    <property type="entry name" value="Hydrophobin II, HfbII"/>
    <property type="match status" value="1"/>
</dbReference>
<dbReference type="STRING" id="1531966.A0A0A1TM10"/>
<dbReference type="HOGENOM" id="CLU_141181_2_2_1"/>
<dbReference type="PANTHER" id="PTHR42341:SF2">
    <property type="entry name" value="HYDROPHOBIN"/>
    <property type="match status" value="1"/>
</dbReference>
<gene>
    <name evidence="5" type="ORF">VHEMI06917</name>
</gene>
<comment type="subcellular location">
    <subcellularLocation>
        <location evidence="1">Cell envelope</location>
    </subcellularLocation>
</comment>
<name>A0A0A1TM10_9HYPO</name>
<evidence type="ECO:0000256" key="1">
    <source>
        <dbReference type="ARBA" id="ARBA00004196"/>
    </source>
</evidence>
<evidence type="ECO:0000313" key="5">
    <source>
        <dbReference type="EMBL" id="CEJ91187.1"/>
    </source>
</evidence>
<protein>
    <recommendedName>
        <fullName evidence="7">Hydrophobin</fullName>
    </recommendedName>
</protein>
<dbReference type="PANTHER" id="PTHR42341">
    <property type="entry name" value="HYDROPHOBIN"/>
    <property type="match status" value="1"/>
</dbReference>
<organism evidence="5 6">
    <name type="scientific">[Torrubiella] hemipterigena</name>
    <dbReference type="NCBI Taxonomy" id="1531966"/>
    <lineage>
        <taxon>Eukaryota</taxon>
        <taxon>Fungi</taxon>
        <taxon>Dikarya</taxon>
        <taxon>Ascomycota</taxon>
        <taxon>Pezizomycotina</taxon>
        <taxon>Sordariomycetes</taxon>
        <taxon>Hypocreomycetidae</taxon>
        <taxon>Hypocreales</taxon>
        <taxon>Clavicipitaceae</taxon>
        <taxon>Clavicipitaceae incertae sedis</taxon>
        <taxon>'Torrubiella' clade</taxon>
    </lineage>
</organism>
<evidence type="ECO:0000256" key="4">
    <source>
        <dbReference type="SAM" id="SignalP"/>
    </source>
</evidence>
<evidence type="ECO:0000256" key="2">
    <source>
        <dbReference type="ARBA" id="ARBA00009576"/>
    </source>
</evidence>
<dbReference type="Proteomes" id="UP000039046">
    <property type="component" value="Unassembled WGS sequence"/>
</dbReference>
<dbReference type="OrthoDB" id="4500971at2759"/>
<keyword evidence="6" id="KW-1185">Reference proteome</keyword>
<accession>A0A0A1TM10</accession>
<dbReference type="EMBL" id="CDHN01000003">
    <property type="protein sequence ID" value="CEJ91187.1"/>
    <property type="molecule type" value="Genomic_DNA"/>
</dbReference>
<comment type="similarity">
    <text evidence="2">Belongs to the cerato-ulmin hydrophobin family.</text>
</comment>
<keyword evidence="3" id="KW-1015">Disulfide bond</keyword>
<sequence>MYSTTVLFLAASVTALPGLKAQTATMVQTGALESRTSGRVCPNILYSVPACCSVDILGVADLSCSTPREGNDDAEDFVGSCADQGKEAKCCTLELAGLGVLCFSTIGA</sequence>
<dbReference type="AlphaFoldDB" id="A0A0A1TM10"/>
<feature type="chain" id="PRO_5012904179" description="Hydrophobin" evidence="4">
    <location>
        <begin position="16"/>
        <end position="108"/>
    </location>
</feature>
<dbReference type="Gene3D" id="3.20.120.10">
    <property type="entry name" value="Hydrophobin"/>
    <property type="match status" value="1"/>
</dbReference>
<dbReference type="InterPro" id="IPR010636">
    <property type="entry name" value="Class_II_hydrophobin"/>
</dbReference>
<dbReference type="CDD" id="cd23508">
    <property type="entry name" value="hydrophobin_II"/>
    <property type="match status" value="1"/>
</dbReference>